<comment type="caution">
    <text evidence="5">The sequence shown here is derived from an EMBL/GenBank/DDBJ whole genome shotgun (WGS) entry which is preliminary data.</text>
</comment>
<dbReference type="PANTHER" id="PTHR47165:SF4">
    <property type="entry name" value="OS03G0429900 PROTEIN"/>
    <property type="match status" value="1"/>
</dbReference>
<dbReference type="SUPFAM" id="SSF50249">
    <property type="entry name" value="Nucleic acid-binding proteins"/>
    <property type="match status" value="3"/>
</dbReference>
<dbReference type="GO" id="GO:0003677">
    <property type="term" value="F:DNA binding"/>
    <property type="evidence" value="ECO:0007669"/>
    <property type="project" value="UniProtKB-KW"/>
</dbReference>
<feature type="domain" description="Replication protein A 70 kDa DNA-binding subunit B/D first OB fold" evidence="3">
    <location>
        <begin position="3"/>
        <end position="103"/>
    </location>
</feature>
<feature type="region of interest" description="Disordered" evidence="2">
    <location>
        <begin position="383"/>
        <end position="478"/>
    </location>
</feature>
<dbReference type="InterPro" id="IPR003871">
    <property type="entry name" value="RFA1B/D_OB_1st"/>
</dbReference>
<dbReference type="Proteomes" id="UP000823388">
    <property type="component" value="Chromosome 7N"/>
</dbReference>
<dbReference type="CDD" id="cd04480">
    <property type="entry name" value="RPA1_DBD_A_like"/>
    <property type="match status" value="1"/>
</dbReference>
<feature type="compositionally biased region" description="Basic and acidic residues" evidence="2">
    <location>
        <begin position="463"/>
        <end position="478"/>
    </location>
</feature>
<name>A0A8T0PU51_PANVG</name>
<keyword evidence="1" id="KW-0238">DNA-binding</keyword>
<dbReference type="Pfam" id="PF02721">
    <property type="entry name" value="DUF223"/>
    <property type="match status" value="1"/>
</dbReference>
<dbReference type="InterPro" id="IPR031657">
    <property type="entry name" value="REPA_OB_2"/>
</dbReference>
<evidence type="ECO:0000259" key="4">
    <source>
        <dbReference type="Pfam" id="PF16900"/>
    </source>
</evidence>
<dbReference type="CDD" id="cd04481">
    <property type="entry name" value="RPA1_DBD_B_like"/>
    <property type="match status" value="1"/>
</dbReference>
<accession>A0A8T0PU51</accession>
<dbReference type="CDD" id="cd04476">
    <property type="entry name" value="RPA1_DBD_C"/>
    <property type="match status" value="1"/>
</dbReference>
<dbReference type="AlphaFoldDB" id="A0A8T0PU51"/>
<dbReference type="EMBL" id="CM029050">
    <property type="protein sequence ID" value="KAG2565200.1"/>
    <property type="molecule type" value="Genomic_DNA"/>
</dbReference>
<evidence type="ECO:0000256" key="1">
    <source>
        <dbReference type="ARBA" id="ARBA00023125"/>
    </source>
</evidence>
<dbReference type="InterPro" id="IPR012340">
    <property type="entry name" value="NA-bd_OB-fold"/>
</dbReference>
<organism evidence="5 6">
    <name type="scientific">Panicum virgatum</name>
    <name type="common">Blackwell switchgrass</name>
    <dbReference type="NCBI Taxonomy" id="38727"/>
    <lineage>
        <taxon>Eukaryota</taxon>
        <taxon>Viridiplantae</taxon>
        <taxon>Streptophyta</taxon>
        <taxon>Embryophyta</taxon>
        <taxon>Tracheophyta</taxon>
        <taxon>Spermatophyta</taxon>
        <taxon>Magnoliopsida</taxon>
        <taxon>Liliopsida</taxon>
        <taxon>Poales</taxon>
        <taxon>Poaceae</taxon>
        <taxon>PACMAD clade</taxon>
        <taxon>Panicoideae</taxon>
        <taxon>Panicodae</taxon>
        <taxon>Paniceae</taxon>
        <taxon>Panicinae</taxon>
        <taxon>Panicum</taxon>
        <taxon>Panicum sect. Hiantes</taxon>
    </lineage>
</organism>
<evidence type="ECO:0000256" key="2">
    <source>
        <dbReference type="SAM" id="MobiDB-lite"/>
    </source>
</evidence>
<keyword evidence="6" id="KW-1185">Reference proteome</keyword>
<evidence type="ECO:0000313" key="5">
    <source>
        <dbReference type="EMBL" id="KAG2565200.1"/>
    </source>
</evidence>
<dbReference type="Gene3D" id="2.40.50.140">
    <property type="entry name" value="Nucleic acid-binding proteins"/>
    <property type="match status" value="3"/>
</dbReference>
<protein>
    <submittedName>
        <fullName evidence="5">Uncharacterized protein</fullName>
    </submittedName>
</protein>
<sequence>MEYNLLSQINPSRHNWCIRVRVARMWMVSGTSKGRSFSGMELVLVDEEGIGITTSIGQKDMNKFAKLLVEGCSYMIKKFQVSRQVRKFNAVPNKQSIFFTSWTADLDHKGRKGNGLVDVIGQLTTIHPMVQSSGLNGSSVRRSVEIRDLSDRVLLVTLWGEHATSFEDEFLIESIGNDEPVVIIFAGMQVKTFFGATTCASGSATKWYINIDTPEVNAFRASLEGRGSEVVLLPGDGGAAAGAIDDATSNRKSISELLSLDPHDNNDVRFTCDAKIKEIDVTNGWWYKGCSNYKLNVVIEDNTGHAKIFLFGGVAEQVVRRTAADLVEESSSNQILLPASLRSLVGRRYVFQVVISEQTFRTGQLCFQARRVFVAPTVAGEQSRCASGDVRGPPGGSSAAGSSGKETEDGPTLTKVVLDAEGGPTTPPDGKNSSTKGKEVPAEANEESGTFYGAEVGKHSRSARKELFTSKKEKASAD</sequence>
<dbReference type="InterPro" id="IPR047192">
    <property type="entry name" value="Euk_RPA1_DBD_C"/>
</dbReference>
<evidence type="ECO:0000313" key="6">
    <source>
        <dbReference type="Proteomes" id="UP000823388"/>
    </source>
</evidence>
<dbReference type="PANTHER" id="PTHR47165">
    <property type="entry name" value="OS03G0429900 PROTEIN"/>
    <property type="match status" value="1"/>
</dbReference>
<dbReference type="Pfam" id="PF16900">
    <property type="entry name" value="REPA_OB_2"/>
    <property type="match status" value="1"/>
</dbReference>
<feature type="domain" description="Replication protein A OB" evidence="4">
    <location>
        <begin position="113"/>
        <end position="203"/>
    </location>
</feature>
<reference evidence="5" key="1">
    <citation type="submission" date="2020-05" db="EMBL/GenBank/DDBJ databases">
        <title>WGS assembly of Panicum virgatum.</title>
        <authorList>
            <person name="Lovell J.T."/>
            <person name="Jenkins J."/>
            <person name="Shu S."/>
            <person name="Juenger T.E."/>
            <person name="Schmutz J."/>
        </authorList>
    </citation>
    <scope>NUCLEOTIDE SEQUENCE</scope>
    <source>
        <strain evidence="5">AP13</strain>
    </source>
</reference>
<evidence type="ECO:0000259" key="3">
    <source>
        <dbReference type="Pfam" id="PF02721"/>
    </source>
</evidence>
<gene>
    <name evidence="5" type="ORF">PVAP13_7NG050151</name>
</gene>
<proteinExistence type="predicted"/>